<evidence type="ECO:0000259" key="10">
    <source>
        <dbReference type="PROSITE" id="PS50893"/>
    </source>
</evidence>
<dbReference type="STRING" id="380244.SAMN05216298_5118"/>
<dbReference type="GO" id="GO:0043215">
    <property type="term" value="P:daunorubicin transport"/>
    <property type="evidence" value="ECO:0007669"/>
    <property type="project" value="InterPro"/>
</dbReference>
<evidence type="ECO:0000256" key="8">
    <source>
        <dbReference type="ARBA" id="ARBA00023251"/>
    </source>
</evidence>
<dbReference type="PANTHER" id="PTHR42711:SF19">
    <property type="entry name" value="DOXORUBICIN RESISTANCE ATP-BINDING PROTEIN DRRA"/>
    <property type="match status" value="1"/>
</dbReference>
<keyword evidence="2" id="KW-0813">Transport</keyword>
<comment type="subcellular location">
    <subcellularLocation>
        <location evidence="1">Cell membrane</location>
        <topology evidence="1">Peripheral membrane protein</topology>
        <orientation evidence="1">Cytoplasmic side</orientation>
    </subcellularLocation>
</comment>
<dbReference type="EMBL" id="FNGF01000009">
    <property type="protein sequence ID" value="SDL76413.1"/>
    <property type="molecule type" value="Genomic_DNA"/>
</dbReference>
<dbReference type="GO" id="GO:0005886">
    <property type="term" value="C:plasma membrane"/>
    <property type="evidence" value="ECO:0007669"/>
    <property type="project" value="UniProtKB-SubCell"/>
</dbReference>
<dbReference type="AlphaFoldDB" id="A0A1G9MQN6"/>
<sequence length="322" mass="33952">MKYAIEVRGLVKSFGEVRALDGVDLGAAPGTVLGLLGPNGAGKTTAVRVLSTLTLPDAGTARVLGLDVAADAAKVRERLSLTGQYAGLDAALTGEQNLVLIARLLGASRSQARSRAHELIERFELAHAASRPVEGYSGGMRRRLDLAASIVRRPEVLVLDEPTTGLDPSSRTGLWAVVRELVAEGTTVLLTTQYLEEADQLADAIAVIDKGRVIASGSPTQLKQAVGGLVLRMRPARPDALRQLAELANWSVGAAPRIEHDEVAVPVAHPGEATAVMARVVQAGTDLAAFGLHEPTLDEVFLTLTGHRTETEHDERKAEAAA</sequence>
<dbReference type="SUPFAM" id="SSF52540">
    <property type="entry name" value="P-loop containing nucleoside triphosphate hydrolases"/>
    <property type="match status" value="1"/>
</dbReference>
<dbReference type="InterPro" id="IPR017871">
    <property type="entry name" value="ABC_transporter-like_CS"/>
</dbReference>
<dbReference type="PROSITE" id="PS50893">
    <property type="entry name" value="ABC_TRANSPORTER_2"/>
    <property type="match status" value="1"/>
</dbReference>
<keyword evidence="8" id="KW-0046">Antibiotic resistance</keyword>
<evidence type="ECO:0000256" key="2">
    <source>
        <dbReference type="ARBA" id="ARBA00022448"/>
    </source>
</evidence>
<keyword evidence="12" id="KW-1185">Reference proteome</keyword>
<dbReference type="RefSeq" id="WP_091054278.1">
    <property type="nucleotide sequence ID" value="NZ_FNGF01000009.1"/>
</dbReference>
<dbReference type="InterPro" id="IPR003439">
    <property type="entry name" value="ABC_transporter-like_ATP-bd"/>
</dbReference>
<evidence type="ECO:0000256" key="3">
    <source>
        <dbReference type="ARBA" id="ARBA00022475"/>
    </source>
</evidence>
<dbReference type="InterPro" id="IPR050763">
    <property type="entry name" value="ABC_transporter_ATP-binding"/>
</dbReference>
<dbReference type="Proteomes" id="UP000198662">
    <property type="component" value="Unassembled WGS sequence"/>
</dbReference>
<dbReference type="GO" id="GO:0046677">
    <property type="term" value="P:response to antibiotic"/>
    <property type="evidence" value="ECO:0007669"/>
    <property type="project" value="UniProtKB-KW"/>
</dbReference>
<dbReference type="Pfam" id="PF00005">
    <property type="entry name" value="ABC_tran"/>
    <property type="match status" value="1"/>
</dbReference>
<keyword evidence="3" id="KW-1003">Cell membrane</keyword>
<dbReference type="GO" id="GO:0005524">
    <property type="term" value="F:ATP binding"/>
    <property type="evidence" value="ECO:0007669"/>
    <property type="project" value="UniProtKB-KW"/>
</dbReference>
<dbReference type="InterPro" id="IPR027417">
    <property type="entry name" value="P-loop_NTPase"/>
</dbReference>
<dbReference type="NCBIfam" id="TIGR01188">
    <property type="entry name" value="drrA"/>
    <property type="match status" value="1"/>
</dbReference>
<feature type="domain" description="ABC transporter" evidence="10">
    <location>
        <begin position="5"/>
        <end position="235"/>
    </location>
</feature>
<protein>
    <submittedName>
        <fullName evidence="11">Oleandomycin transport system ATP-binding protein</fullName>
    </submittedName>
</protein>
<evidence type="ECO:0000313" key="12">
    <source>
        <dbReference type="Proteomes" id="UP000198662"/>
    </source>
</evidence>
<keyword evidence="5 11" id="KW-0067">ATP-binding</keyword>
<reference evidence="12" key="1">
    <citation type="submission" date="2016-10" db="EMBL/GenBank/DDBJ databases">
        <authorList>
            <person name="Varghese N."/>
            <person name="Submissions S."/>
        </authorList>
    </citation>
    <scope>NUCLEOTIDE SEQUENCE [LARGE SCALE GENOMIC DNA]</scope>
    <source>
        <strain evidence="12">CGMCC 4.3147</strain>
    </source>
</reference>
<evidence type="ECO:0000256" key="9">
    <source>
        <dbReference type="ARBA" id="ARBA00049985"/>
    </source>
</evidence>
<gene>
    <name evidence="11" type="ORF">SAMN05216298_5118</name>
</gene>
<dbReference type="OrthoDB" id="9804819at2"/>
<dbReference type="GO" id="GO:1900753">
    <property type="term" value="P:doxorubicin transport"/>
    <property type="evidence" value="ECO:0007669"/>
    <property type="project" value="InterPro"/>
</dbReference>
<dbReference type="InterPro" id="IPR003593">
    <property type="entry name" value="AAA+_ATPase"/>
</dbReference>
<accession>A0A1G9MQN6</accession>
<evidence type="ECO:0000256" key="4">
    <source>
        <dbReference type="ARBA" id="ARBA00022741"/>
    </source>
</evidence>
<organism evidence="11 12">
    <name type="scientific">Glycomyces sambucus</name>
    <dbReference type="NCBI Taxonomy" id="380244"/>
    <lineage>
        <taxon>Bacteria</taxon>
        <taxon>Bacillati</taxon>
        <taxon>Actinomycetota</taxon>
        <taxon>Actinomycetes</taxon>
        <taxon>Glycomycetales</taxon>
        <taxon>Glycomycetaceae</taxon>
        <taxon>Glycomyces</taxon>
    </lineage>
</organism>
<proteinExistence type="inferred from homology"/>
<comment type="similarity">
    <text evidence="9">Belongs to the ABC transporter superfamily. Drug exporter-1 (DrugE1) (TC 3.A.1.105) family.</text>
</comment>
<dbReference type="SMART" id="SM00382">
    <property type="entry name" value="AAA"/>
    <property type="match status" value="1"/>
</dbReference>
<evidence type="ECO:0000256" key="1">
    <source>
        <dbReference type="ARBA" id="ARBA00004413"/>
    </source>
</evidence>
<dbReference type="PANTHER" id="PTHR42711">
    <property type="entry name" value="ABC TRANSPORTER ATP-BINDING PROTEIN"/>
    <property type="match status" value="1"/>
</dbReference>
<dbReference type="FunFam" id="3.40.50.300:FF:000589">
    <property type="entry name" value="ABC transporter, ATP-binding subunit"/>
    <property type="match status" value="1"/>
</dbReference>
<evidence type="ECO:0000256" key="6">
    <source>
        <dbReference type="ARBA" id="ARBA00022967"/>
    </source>
</evidence>
<keyword evidence="6" id="KW-1278">Translocase</keyword>
<dbReference type="InterPro" id="IPR005894">
    <property type="entry name" value="DrrA"/>
</dbReference>
<dbReference type="Gene3D" id="3.40.50.300">
    <property type="entry name" value="P-loop containing nucleotide triphosphate hydrolases"/>
    <property type="match status" value="1"/>
</dbReference>
<evidence type="ECO:0000313" key="11">
    <source>
        <dbReference type="EMBL" id="SDL76413.1"/>
    </source>
</evidence>
<dbReference type="GO" id="GO:0016887">
    <property type="term" value="F:ATP hydrolysis activity"/>
    <property type="evidence" value="ECO:0007669"/>
    <property type="project" value="InterPro"/>
</dbReference>
<name>A0A1G9MQN6_9ACTN</name>
<evidence type="ECO:0000256" key="7">
    <source>
        <dbReference type="ARBA" id="ARBA00023136"/>
    </source>
</evidence>
<keyword evidence="4" id="KW-0547">Nucleotide-binding</keyword>
<evidence type="ECO:0000256" key="5">
    <source>
        <dbReference type="ARBA" id="ARBA00022840"/>
    </source>
</evidence>
<keyword evidence="7" id="KW-0472">Membrane</keyword>
<dbReference type="PROSITE" id="PS00211">
    <property type="entry name" value="ABC_TRANSPORTER_1"/>
    <property type="match status" value="1"/>
</dbReference>